<dbReference type="GO" id="GO:0043138">
    <property type="term" value="F:3'-5' DNA helicase activity"/>
    <property type="evidence" value="ECO:0007669"/>
    <property type="project" value="UniProtKB-EC"/>
</dbReference>
<evidence type="ECO:0000259" key="9">
    <source>
        <dbReference type="PROSITE" id="PS51194"/>
    </source>
</evidence>
<feature type="domain" description="Helicase C-terminal" evidence="9">
    <location>
        <begin position="363"/>
        <end position="504"/>
    </location>
</feature>
<evidence type="ECO:0000256" key="1">
    <source>
        <dbReference type="ARBA" id="ARBA00005446"/>
    </source>
</evidence>
<dbReference type="NCBIfam" id="NF041063">
    <property type="entry name" value="DpdF"/>
    <property type="match status" value="1"/>
</dbReference>
<evidence type="ECO:0000256" key="4">
    <source>
        <dbReference type="ARBA" id="ARBA00023125"/>
    </source>
</evidence>
<keyword evidence="2" id="KW-0547">Nucleotide-binding</keyword>
<evidence type="ECO:0000259" key="8">
    <source>
        <dbReference type="PROSITE" id="PS51192"/>
    </source>
</evidence>
<gene>
    <name evidence="10" type="ORF">CBW57_18525</name>
</gene>
<dbReference type="PROSITE" id="PS51192">
    <property type="entry name" value="HELICASE_ATP_BIND_1"/>
    <property type="match status" value="1"/>
</dbReference>
<dbReference type="PANTHER" id="PTHR13710:SF105">
    <property type="entry name" value="ATP-DEPENDENT DNA HELICASE Q1"/>
    <property type="match status" value="1"/>
</dbReference>
<evidence type="ECO:0000256" key="2">
    <source>
        <dbReference type="ARBA" id="ARBA00022741"/>
    </source>
</evidence>
<feature type="domain" description="Helicase ATP-binding" evidence="8">
    <location>
        <begin position="147"/>
        <end position="337"/>
    </location>
</feature>
<dbReference type="InterPro" id="IPR011545">
    <property type="entry name" value="DEAD/DEAH_box_helicase_dom"/>
</dbReference>
<comment type="similarity">
    <text evidence="1">Belongs to the helicase family. RecQ subfamily.</text>
</comment>
<evidence type="ECO:0000313" key="10">
    <source>
        <dbReference type="EMBL" id="OVZ84049.1"/>
    </source>
</evidence>
<evidence type="ECO:0000256" key="6">
    <source>
        <dbReference type="ARBA" id="ARBA00034617"/>
    </source>
</evidence>
<dbReference type="Gene3D" id="3.40.50.300">
    <property type="entry name" value="P-loop containing nucleotide triphosphate hydrolases"/>
    <property type="match status" value="2"/>
</dbReference>
<dbReference type="GO" id="GO:0009378">
    <property type="term" value="F:four-way junction helicase activity"/>
    <property type="evidence" value="ECO:0007669"/>
    <property type="project" value="TreeGrafter"/>
</dbReference>
<dbReference type="EC" id="5.6.2.4" evidence="7"/>
<dbReference type="GO" id="GO:0005694">
    <property type="term" value="C:chromosome"/>
    <property type="evidence" value="ECO:0007669"/>
    <property type="project" value="TreeGrafter"/>
</dbReference>
<dbReference type="RefSeq" id="WP_050129341.1">
    <property type="nucleotide sequence ID" value="NZ_NHOI01000031.1"/>
</dbReference>
<evidence type="ECO:0000313" key="11">
    <source>
        <dbReference type="Proteomes" id="UP000196440"/>
    </source>
</evidence>
<evidence type="ECO:0000256" key="3">
    <source>
        <dbReference type="ARBA" id="ARBA00022840"/>
    </source>
</evidence>
<keyword evidence="10" id="KW-0378">Hydrolase</keyword>
<dbReference type="SUPFAM" id="SSF52540">
    <property type="entry name" value="P-loop containing nucleoside triphosphate hydrolases"/>
    <property type="match status" value="1"/>
</dbReference>
<keyword evidence="4" id="KW-0238">DNA-binding</keyword>
<dbReference type="GO" id="GO:0000724">
    <property type="term" value="P:double-strand break repair via homologous recombination"/>
    <property type="evidence" value="ECO:0007669"/>
    <property type="project" value="TreeGrafter"/>
</dbReference>
<dbReference type="PANTHER" id="PTHR13710">
    <property type="entry name" value="DNA HELICASE RECQ FAMILY MEMBER"/>
    <property type="match status" value="1"/>
</dbReference>
<comment type="catalytic activity">
    <reaction evidence="6">
        <text>Couples ATP hydrolysis with the unwinding of duplex DNA by translocating in the 3'-5' direction.</text>
        <dbReference type="EC" id="5.6.2.4"/>
    </reaction>
</comment>
<dbReference type="PROSITE" id="PS51194">
    <property type="entry name" value="HELICASE_CTER"/>
    <property type="match status" value="1"/>
</dbReference>
<dbReference type="Proteomes" id="UP000196440">
    <property type="component" value="Unassembled WGS sequence"/>
</dbReference>
<keyword evidence="5" id="KW-0413">Isomerase</keyword>
<keyword evidence="10" id="KW-0347">Helicase</keyword>
<dbReference type="EMBL" id="NHOI01000031">
    <property type="protein sequence ID" value="OVZ84049.1"/>
    <property type="molecule type" value="Genomic_DNA"/>
</dbReference>
<dbReference type="GO" id="GO:0005737">
    <property type="term" value="C:cytoplasm"/>
    <property type="evidence" value="ECO:0007669"/>
    <property type="project" value="TreeGrafter"/>
</dbReference>
<accession>A0A208ZU96</accession>
<reference evidence="10 11" key="1">
    <citation type="submission" date="2017-05" db="EMBL/GenBank/DDBJ databases">
        <title>Whole genome sequencing of Yersinia kristensenii.</title>
        <authorList>
            <person name="Campioni F."/>
        </authorList>
    </citation>
    <scope>NUCLEOTIDE SEQUENCE [LARGE SCALE GENOMIC DNA]</scope>
    <source>
        <strain evidence="10 11">CFSAN060536</strain>
    </source>
</reference>
<dbReference type="InterPro" id="IPR001650">
    <property type="entry name" value="Helicase_C-like"/>
</dbReference>
<dbReference type="Pfam" id="PF00271">
    <property type="entry name" value="Helicase_C"/>
    <property type="match status" value="1"/>
</dbReference>
<dbReference type="GO" id="GO:0003677">
    <property type="term" value="F:DNA binding"/>
    <property type="evidence" value="ECO:0007669"/>
    <property type="project" value="UniProtKB-KW"/>
</dbReference>
<proteinExistence type="inferred from homology"/>
<name>A0A208ZU96_YERIN</name>
<protein>
    <recommendedName>
        <fullName evidence="7">DNA 3'-5' helicase</fullName>
        <ecNumber evidence="7">5.6.2.4</ecNumber>
    </recommendedName>
</protein>
<evidence type="ECO:0000256" key="7">
    <source>
        <dbReference type="ARBA" id="ARBA00034808"/>
    </source>
</evidence>
<sequence>MNITQLIDHSNTYPALKECLLPESTAGRLDRRALIRDWLFREKYAHYADSELTVPDDSRAGWPDQEEWEACGIRCHRMRQSFLLSAGSAWSPQWLEQGGMPFLASDEQQICRQDTRIPMDYVLRRYFKQDNYSHYQAPGQRDAVRRALLAPPGSTLLVNLPTGTGKTLVAQALMLTAPPQGALCLLIAPTTALVMELARRFGMLLTEAGHTSESVTAWYSGLPAQDKYDTYARVRAGEQRLIVTSPEATCSSLQFALFEAAKQGGLRHVIIDEAHIVASWGNGFRPHFQQLGGLIRGLKRISRAAHHTPCSTLLMSATITEASRKTLRDTFDQQMTEVHASHLRPEPSYWCYQATDPDDKRDKVLQSLAHAPRPLILYVTQPKEAEEWAQLLRLKGYQRFATFTGDTPDNVRQSLLGKWDKNQLDIMIATSAFGVGMDKNDVRTVIHATVPENMDRFYQEVGRGGRDGYACTSLLIYSHQDVSQAEYLSSQKLIGLELGLERWKKLWGRAEPVGENLYRIDIERIRDGLNFRSKKNKFWNLRTVLMMVRAGVLELDTDLQSPPDKSSFADVRHYEAAKEQIIRQNVNSLVVRIRISNHTGEELWKTRIIPSREETLEAATANHHALVNWLQAPLLRPLCETLVDLYSLTEFIPGHACGGCPACRDRQMFNGGYLIPSPLLLNPTASAAQHALGRWQALSGLPHSSCFITYKPVMDDEWERGGWYQTVATLLVQLHRAGIIQRVRAESELLYSVFSAIPLGERLTLLSEELPESGESVADNDVLGDLAELVLPAAEACRNGYLPPFNPAPLQLTLIPHDMPDPYHPGGVHYVHLDNHNWITLEQLQRKLDCVDYQ</sequence>
<dbReference type="SMART" id="SM00490">
    <property type="entry name" value="HELICc"/>
    <property type="match status" value="1"/>
</dbReference>
<organism evidence="10 11">
    <name type="scientific">Yersinia intermedia</name>
    <dbReference type="NCBI Taxonomy" id="631"/>
    <lineage>
        <taxon>Bacteria</taxon>
        <taxon>Pseudomonadati</taxon>
        <taxon>Pseudomonadota</taxon>
        <taxon>Gammaproteobacteria</taxon>
        <taxon>Enterobacterales</taxon>
        <taxon>Yersiniaceae</taxon>
        <taxon>Yersinia</taxon>
    </lineage>
</organism>
<evidence type="ECO:0000256" key="5">
    <source>
        <dbReference type="ARBA" id="ARBA00023235"/>
    </source>
</evidence>
<dbReference type="AlphaFoldDB" id="A0A208ZU96"/>
<keyword evidence="3" id="KW-0067">ATP-binding</keyword>
<dbReference type="Pfam" id="PF00270">
    <property type="entry name" value="DEAD"/>
    <property type="match status" value="1"/>
</dbReference>
<dbReference type="GO" id="GO:0005524">
    <property type="term" value="F:ATP binding"/>
    <property type="evidence" value="ECO:0007669"/>
    <property type="project" value="UniProtKB-KW"/>
</dbReference>
<dbReference type="SMART" id="SM00487">
    <property type="entry name" value="DEXDc"/>
    <property type="match status" value="1"/>
</dbReference>
<dbReference type="InterPro" id="IPR014001">
    <property type="entry name" value="Helicase_ATP-bd"/>
</dbReference>
<comment type="caution">
    <text evidence="10">The sequence shown here is derived from an EMBL/GenBank/DDBJ whole genome shotgun (WGS) entry which is preliminary data.</text>
</comment>
<dbReference type="InterPro" id="IPR027417">
    <property type="entry name" value="P-loop_NTPase"/>
</dbReference>